<dbReference type="RefSeq" id="WP_135113438.1">
    <property type="nucleotide sequence ID" value="NZ_JADGLL010000005.1"/>
</dbReference>
<reference evidence="1 2" key="1">
    <citation type="submission" date="2019-03" db="EMBL/GenBank/DDBJ databases">
        <title>Diversity of the mouse oral microbiome.</title>
        <authorList>
            <person name="Joseph S."/>
            <person name="Aduse-Opoku J."/>
            <person name="Curtis M."/>
            <person name="Wade W."/>
            <person name="Hashim A."/>
        </authorList>
    </citation>
    <scope>NUCLEOTIDE SEQUENCE [LARGE SCALE GENOMIC DNA]</scope>
    <source>
        <strain evidence="1 2">P1012</strain>
    </source>
</reference>
<dbReference type="Proteomes" id="UP000298358">
    <property type="component" value="Unassembled WGS sequence"/>
</dbReference>
<evidence type="ECO:0000313" key="1">
    <source>
        <dbReference type="EMBL" id="TFU33841.1"/>
    </source>
</evidence>
<name>A0A4Y9FY87_9MICO</name>
<gene>
    <name evidence="1" type="ORF">E4U02_04080</name>
</gene>
<proteinExistence type="predicted"/>
<dbReference type="AlphaFoldDB" id="A0A4Y9FY87"/>
<organism evidence="1 2">
    <name type="scientific">Microbacterium paludicola</name>
    <dbReference type="NCBI Taxonomy" id="300019"/>
    <lineage>
        <taxon>Bacteria</taxon>
        <taxon>Bacillati</taxon>
        <taxon>Actinomycetota</taxon>
        <taxon>Actinomycetes</taxon>
        <taxon>Micrococcales</taxon>
        <taxon>Microbacteriaceae</taxon>
        <taxon>Microbacterium</taxon>
    </lineage>
</organism>
<accession>A0A4Y9FY87</accession>
<evidence type="ECO:0000313" key="2">
    <source>
        <dbReference type="Proteomes" id="UP000298358"/>
    </source>
</evidence>
<protein>
    <submittedName>
        <fullName evidence="1">Uncharacterized protein</fullName>
    </submittedName>
</protein>
<dbReference type="EMBL" id="SPQB01000005">
    <property type="protein sequence ID" value="TFU33841.1"/>
    <property type="molecule type" value="Genomic_DNA"/>
</dbReference>
<comment type="caution">
    <text evidence="1">The sequence shown here is derived from an EMBL/GenBank/DDBJ whole genome shotgun (WGS) entry which is preliminary data.</text>
</comment>
<sequence>MPSSQGEDPRVSAIFRALADGDHLQAIALSEQHWSYLSSFRLEVKRTVADSLPDDVLRARPLWVVTRQALAHAFFGRVRPSLWGGLLPPLRPSDSLVDRLAVHTGYAAAARTRGRLGDAALWAARAQSELARAPEAERAAARFIRAELYHEWALVALFAGRGADAIVLFTRSYEAAEQEEYPGAAINAAAELAWLMTLTGERAQALA</sequence>
<keyword evidence="2" id="KW-1185">Reference proteome</keyword>